<evidence type="ECO:0000256" key="4">
    <source>
        <dbReference type="ARBA" id="ARBA00023134"/>
    </source>
</evidence>
<evidence type="ECO:0000259" key="5">
    <source>
        <dbReference type="Pfam" id="PF03143"/>
    </source>
</evidence>
<protein>
    <recommendedName>
        <fullName evidence="5">Translation elongation factor EFTu/EF1A C-terminal domain-containing protein</fullName>
    </recommendedName>
</protein>
<dbReference type="RefSeq" id="WP_328372919.1">
    <property type="nucleotide sequence ID" value="NZ_CP107936.1"/>
</dbReference>
<gene>
    <name evidence="6" type="ORF">OG375_04750</name>
</gene>
<feature type="domain" description="Translation elongation factor EFTu/EF1A C-terminal" evidence="5">
    <location>
        <begin position="10"/>
        <end position="54"/>
    </location>
</feature>
<keyword evidence="2" id="KW-0251">Elongation factor</keyword>
<evidence type="ECO:0000256" key="1">
    <source>
        <dbReference type="ARBA" id="ARBA00022741"/>
    </source>
</evidence>
<evidence type="ECO:0000256" key="3">
    <source>
        <dbReference type="ARBA" id="ARBA00022917"/>
    </source>
</evidence>
<proteinExistence type="predicted"/>
<keyword evidence="7" id="KW-1185">Reference proteome</keyword>
<accession>A0ABZ1PJN2</accession>
<dbReference type="EMBL" id="CP107941">
    <property type="protein sequence ID" value="WUI83669.1"/>
    <property type="molecule type" value="Genomic_DNA"/>
</dbReference>
<dbReference type="InterPro" id="IPR009001">
    <property type="entry name" value="Transl_elong_EF1A/Init_IF2_C"/>
</dbReference>
<organism evidence="6 7">
    <name type="scientific">Micromonospora zamorensis</name>
    <dbReference type="NCBI Taxonomy" id="709883"/>
    <lineage>
        <taxon>Bacteria</taxon>
        <taxon>Bacillati</taxon>
        <taxon>Actinomycetota</taxon>
        <taxon>Actinomycetes</taxon>
        <taxon>Micromonosporales</taxon>
        <taxon>Micromonosporaceae</taxon>
        <taxon>Micromonospora</taxon>
    </lineage>
</organism>
<keyword evidence="4" id="KW-0342">GTP-binding</keyword>
<dbReference type="InterPro" id="IPR004160">
    <property type="entry name" value="Transl_elong_EFTu/EF1A_C"/>
</dbReference>
<dbReference type="Gene3D" id="2.40.30.10">
    <property type="entry name" value="Translation factors"/>
    <property type="match status" value="1"/>
</dbReference>
<reference evidence="6 7" key="1">
    <citation type="submission" date="2022-10" db="EMBL/GenBank/DDBJ databases">
        <title>The complete genomes of actinobacterial strains from the NBC collection.</title>
        <authorList>
            <person name="Joergensen T.S."/>
            <person name="Alvarez Arevalo M."/>
            <person name="Sterndorff E.B."/>
            <person name="Faurdal D."/>
            <person name="Vuksanovic O."/>
            <person name="Mourched A.-S."/>
            <person name="Charusanti P."/>
            <person name="Shaw S."/>
            <person name="Blin K."/>
            <person name="Weber T."/>
        </authorList>
    </citation>
    <scope>NUCLEOTIDE SEQUENCE [LARGE SCALE GENOMIC DNA]</scope>
    <source>
        <strain evidence="6 7">NBC_00396</strain>
    </source>
</reference>
<dbReference type="Pfam" id="PF03143">
    <property type="entry name" value="GTP_EFTU_D3"/>
    <property type="match status" value="1"/>
</dbReference>
<name>A0ABZ1PJN2_9ACTN</name>
<sequence>MSGGLDLGARDLVMPGNTLGEMTVTLGKPVALEVGLGFAVREGNRTVAAGTVTNCWTNTVDA</sequence>
<keyword evidence="3" id="KW-0648">Protein biosynthesis</keyword>
<dbReference type="Proteomes" id="UP001346877">
    <property type="component" value="Chromosome"/>
</dbReference>
<evidence type="ECO:0000313" key="6">
    <source>
        <dbReference type="EMBL" id="WUI83669.1"/>
    </source>
</evidence>
<keyword evidence="1" id="KW-0547">Nucleotide-binding</keyword>
<dbReference type="SUPFAM" id="SSF50465">
    <property type="entry name" value="EF-Tu/eEF-1alpha/eIF2-gamma C-terminal domain"/>
    <property type="match status" value="1"/>
</dbReference>
<evidence type="ECO:0000313" key="7">
    <source>
        <dbReference type="Proteomes" id="UP001346877"/>
    </source>
</evidence>
<evidence type="ECO:0000256" key="2">
    <source>
        <dbReference type="ARBA" id="ARBA00022768"/>
    </source>
</evidence>